<evidence type="ECO:0000313" key="3">
    <source>
        <dbReference type="EMBL" id="CAB5068187.1"/>
    </source>
</evidence>
<name>A0A6J7UW96_9ZZZZ</name>
<evidence type="ECO:0000313" key="2">
    <source>
        <dbReference type="EMBL" id="CAB4763562.1"/>
    </source>
</evidence>
<dbReference type="EMBL" id="CAFBQP010000130">
    <property type="protein sequence ID" value="CAB5068187.1"/>
    <property type="molecule type" value="Genomic_DNA"/>
</dbReference>
<dbReference type="AlphaFoldDB" id="A0A6J7UW96"/>
<sequence>MATTDPTSSDFAEAAYAWIDSTKAREFAEGLLNGKRVKVPEKEILADVRSRIWERVQHPHDELDSAQAAAYCRAVARNLVSDLLRGFRDEDLDERLYYRKGATPVALNDLQPVAAESAGARAGEGIDDLRTWFEASGHEPWVVSGALTYVTVGSDPDCDYSAAPKPRAGPWDFVLYNAGMDPFNSGVSSAVLRTREQMVAEWTANAGVPTVVTIAGGYTWGDVTMEQLVGLHRSTFEEFAAAA</sequence>
<proteinExistence type="predicted"/>
<dbReference type="EMBL" id="CAEZXX010000119">
    <property type="protein sequence ID" value="CAB4718793.1"/>
    <property type="molecule type" value="Genomic_DNA"/>
</dbReference>
<organism evidence="3">
    <name type="scientific">freshwater metagenome</name>
    <dbReference type="NCBI Taxonomy" id="449393"/>
    <lineage>
        <taxon>unclassified sequences</taxon>
        <taxon>metagenomes</taxon>
        <taxon>ecological metagenomes</taxon>
    </lineage>
</organism>
<gene>
    <name evidence="1" type="ORF">UFOPK2602_01587</name>
    <name evidence="2" type="ORF">UFOPK2806_01862</name>
    <name evidence="3" type="ORF">UFOPK4306_02316</name>
</gene>
<protein>
    <submittedName>
        <fullName evidence="3">Unannotated protein</fullName>
    </submittedName>
</protein>
<accession>A0A6J7UW96</accession>
<reference evidence="3" key="1">
    <citation type="submission" date="2020-05" db="EMBL/GenBank/DDBJ databases">
        <authorList>
            <person name="Chiriac C."/>
            <person name="Salcher M."/>
            <person name="Ghai R."/>
            <person name="Kavagutti S V."/>
        </authorList>
    </citation>
    <scope>NUCLEOTIDE SEQUENCE</scope>
</reference>
<evidence type="ECO:0000313" key="1">
    <source>
        <dbReference type="EMBL" id="CAB4718793.1"/>
    </source>
</evidence>
<dbReference type="EMBL" id="CAEZYY010000030">
    <property type="protein sequence ID" value="CAB4763562.1"/>
    <property type="molecule type" value="Genomic_DNA"/>
</dbReference>